<protein>
    <submittedName>
        <fullName evidence="2">Uncharacterized protein</fullName>
    </submittedName>
</protein>
<evidence type="ECO:0000313" key="2">
    <source>
        <dbReference type="EMBL" id="EMI53570.1"/>
    </source>
</evidence>
<gene>
    <name evidence="2" type="ORF">RSSM_04982</name>
</gene>
<evidence type="ECO:0000256" key="1">
    <source>
        <dbReference type="SAM" id="MobiDB-lite"/>
    </source>
</evidence>
<dbReference type="PATRIC" id="fig|1263870.3.peg.5269"/>
<evidence type="ECO:0000313" key="3">
    <source>
        <dbReference type="Proteomes" id="UP000011885"/>
    </source>
</evidence>
<dbReference type="EMBL" id="ANOH01000342">
    <property type="protein sequence ID" value="EMI53570.1"/>
    <property type="molecule type" value="Genomic_DNA"/>
</dbReference>
<reference evidence="2 3" key="1">
    <citation type="journal article" date="2013" name="Mar. Genomics">
        <title>Expression of sulfatases in Rhodopirellula baltica and the diversity of sulfatases in the genus Rhodopirellula.</title>
        <authorList>
            <person name="Wegner C.E."/>
            <person name="Richter-Heitmann T."/>
            <person name="Klindworth A."/>
            <person name="Klockow C."/>
            <person name="Richter M."/>
            <person name="Achstetter T."/>
            <person name="Glockner F.O."/>
            <person name="Harder J."/>
        </authorList>
    </citation>
    <scope>NUCLEOTIDE SEQUENCE [LARGE SCALE GENOMIC DNA]</scope>
    <source>
        <strain evidence="2 3">SM41</strain>
    </source>
</reference>
<comment type="caution">
    <text evidence="2">The sequence shown here is derived from an EMBL/GenBank/DDBJ whole genome shotgun (WGS) entry which is preliminary data.</text>
</comment>
<dbReference type="Proteomes" id="UP000011885">
    <property type="component" value="Unassembled WGS sequence"/>
</dbReference>
<dbReference type="RefSeq" id="WP_008684553.1">
    <property type="nucleotide sequence ID" value="NZ_ANOH01000342.1"/>
</dbReference>
<proteinExistence type="predicted"/>
<feature type="region of interest" description="Disordered" evidence="1">
    <location>
        <begin position="762"/>
        <end position="789"/>
    </location>
</feature>
<dbReference type="AlphaFoldDB" id="M5TWL8"/>
<organism evidence="2 3">
    <name type="scientific">Rhodopirellula sallentina SM41</name>
    <dbReference type="NCBI Taxonomy" id="1263870"/>
    <lineage>
        <taxon>Bacteria</taxon>
        <taxon>Pseudomonadati</taxon>
        <taxon>Planctomycetota</taxon>
        <taxon>Planctomycetia</taxon>
        <taxon>Pirellulales</taxon>
        <taxon>Pirellulaceae</taxon>
        <taxon>Rhodopirellula</taxon>
    </lineage>
</organism>
<accession>M5TWL8</accession>
<feature type="compositionally biased region" description="Low complexity" evidence="1">
    <location>
        <begin position="766"/>
        <end position="781"/>
    </location>
</feature>
<keyword evidence="3" id="KW-1185">Reference proteome</keyword>
<name>M5TWL8_9BACT</name>
<sequence>MNIRPPASLRTIFGSIFGRLPRDERALRPKQRENAWVPAFRTLEPRIVLNATAELAALGDLVISGDAADDFVEVSINAAGRIELFDANSAIIPIRVGTDAYGDPIFVDSVHPTQITTGRLTTDLGEGNDTLRVDTPIDLKVNVIDDLGNDSVEITLNPDGSGTSDNTLNIDAESIRIDGSNGNVDLSDGTLNAVGVNGSITMANANDVTLGDVSAGNDRVNIGTLANPITGELTQATGTDIRVDRLNVQADDGVDLSNPGNTISVVDDVRSNGNITLHSEATSLSDDTMTVNHVATLDDSVRGDILITVQGSVELVSSNTGSDTVLSTANGEINVSATEDIEIDDFVSGNDGTGATADREIIAGGDNGRVNLTADEDWIAGDSVQINASQITDGAVTINATNVQIGDDFEINTGDGVGVARQFAPRPEINVLEPGVFEDVPPGVITDPTDPDYVEIETAFYDVDSISTNILTQANENDATGVFSVELGVAGENGLTLSIDWGAPTDRFQTLENLAGDRTRVDVSHLYTQGDILNSTLNGRASATAPLEVRFAVSHHASIIINGDSIEQSVAPEAVTTAGGTTLRETVDGGLITSTDNPNTVTSFQGNIVPDFESGRAFFVIPRVDLPPAFFAVRNVIPEPIDPPPPFVLTSTTELSNVTFETAEASASPLAIREEYFQLRTLSPDPQGDDLVEPVRLQDNIMSEEHLKDLFSRLPDGSYEIQYVIGESDQRTILRVDLRGGEAVILSDDIDTGSLELELIEENVTDDPQTSSSQDQQNTSNGVEHESGS</sequence>